<comment type="subcellular location">
    <subcellularLocation>
        <location evidence="1">Nucleus</location>
    </subcellularLocation>
</comment>
<proteinExistence type="inferred from homology"/>
<keyword evidence="3" id="KW-0539">Nucleus</keyword>
<dbReference type="PANTHER" id="PTHR15114">
    <property type="entry name" value="REPLICATION PROTEIN A3"/>
    <property type="match status" value="1"/>
</dbReference>
<dbReference type="EMBL" id="DF836631">
    <property type="protein sequence ID" value="GAN10308.1"/>
    <property type="molecule type" value="Genomic_DNA"/>
</dbReference>
<dbReference type="GO" id="GO:0005662">
    <property type="term" value="C:DNA replication factor A complex"/>
    <property type="evidence" value="ECO:0007669"/>
    <property type="project" value="TreeGrafter"/>
</dbReference>
<dbReference type="GO" id="GO:0003697">
    <property type="term" value="F:single-stranded DNA binding"/>
    <property type="evidence" value="ECO:0007669"/>
    <property type="project" value="TreeGrafter"/>
</dbReference>
<evidence type="ECO:0000256" key="1">
    <source>
        <dbReference type="ARBA" id="ARBA00004123"/>
    </source>
</evidence>
<reference evidence="4" key="1">
    <citation type="submission" date="2014-09" db="EMBL/GenBank/DDBJ databases">
        <title>Draft genome sequence of an oleaginous Mucoromycotina fungus Mucor ambiguus NBRC6742.</title>
        <authorList>
            <person name="Takeda I."/>
            <person name="Yamane N."/>
            <person name="Morita T."/>
            <person name="Tamano K."/>
            <person name="Machida M."/>
            <person name="Baker S."/>
            <person name="Koike H."/>
        </authorList>
    </citation>
    <scope>NUCLEOTIDE SEQUENCE</scope>
    <source>
        <strain evidence="4">NBRC 6742</strain>
    </source>
</reference>
<dbReference type="GO" id="GO:0006298">
    <property type="term" value="P:mismatch repair"/>
    <property type="evidence" value="ECO:0007669"/>
    <property type="project" value="TreeGrafter"/>
</dbReference>
<name>A0A0C9N6U4_9FUNG</name>
<keyword evidence="5" id="KW-1185">Reference proteome</keyword>
<dbReference type="GO" id="GO:0000724">
    <property type="term" value="P:double-strand break repair via homologous recombination"/>
    <property type="evidence" value="ECO:0007669"/>
    <property type="project" value="TreeGrafter"/>
</dbReference>
<dbReference type="Proteomes" id="UP000053815">
    <property type="component" value="Unassembled WGS sequence"/>
</dbReference>
<dbReference type="AlphaFoldDB" id="A0A0C9N6U4"/>
<evidence type="ECO:0000256" key="2">
    <source>
        <dbReference type="ARBA" id="ARBA00009761"/>
    </source>
</evidence>
<dbReference type="SUPFAM" id="SSF50249">
    <property type="entry name" value="Nucleic acid-binding proteins"/>
    <property type="match status" value="1"/>
</dbReference>
<dbReference type="OrthoDB" id="188186at2759"/>
<dbReference type="PANTHER" id="PTHR15114:SF1">
    <property type="entry name" value="REPLICATION PROTEIN A 14 KDA SUBUNIT"/>
    <property type="match status" value="1"/>
</dbReference>
<protein>
    <submittedName>
        <fullName evidence="4">Replication factor A protein 3</fullName>
    </submittedName>
</protein>
<comment type="similarity">
    <text evidence="2">Belongs to the replication factor A protein 3 family.</text>
</comment>
<dbReference type="InterPro" id="IPR013970">
    <property type="entry name" value="Rfa2"/>
</dbReference>
<dbReference type="GO" id="GO:0006260">
    <property type="term" value="P:DNA replication"/>
    <property type="evidence" value="ECO:0007669"/>
    <property type="project" value="InterPro"/>
</dbReference>
<dbReference type="Gene3D" id="2.40.50.140">
    <property type="entry name" value="Nucleic acid-binding proteins"/>
    <property type="match status" value="1"/>
</dbReference>
<dbReference type="CDD" id="cd04479">
    <property type="entry name" value="RPA3"/>
    <property type="match status" value="1"/>
</dbReference>
<evidence type="ECO:0000313" key="5">
    <source>
        <dbReference type="Proteomes" id="UP000053815"/>
    </source>
</evidence>
<evidence type="ECO:0000256" key="3">
    <source>
        <dbReference type="ARBA" id="ARBA00023242"/>
    </source>
</evidence>
<dbReference type="InterPro" id="IPR012340">
    <property type="entry name" value="NA-bd_OB-fold"/>
</dbReference>
<dbReference type="Pfam" id="PF08661">
    <property type="entry name" value="Rep_fac-A_3"/>
    <property type="match status" value="1"/>
</dbReference>
<organism evidence="4">
    <name type="scientific">Mucor ambiguus</name>
    <dbReference type="NCBI Taxonomy" id="91626"/>
    <lineage>
        <taxon>Eukaryota</taxon>
        <taxon>Fungi</taxon>
        <taxon>Fungi incertae sedis</taxon>
        <taxon>Mucoromycota</taxon>
        <taxon>Mucoromycotina</taxon>
        <taxon>Mucoromycetes</taxon>
        <taxon>Mucorales</taxon>
        <taxon>Mucorineae</taxon>
        <taxon>Mucoraceae</taxon>
        <taxon>Mucor</taxon>
    </lineage>
</organism>
<sequence>MDKPTPRINSSLREKFVGQTVRVTGKLVSLSGNTAVLESTDHGQILVHLNGESQWGTDYIEVIGQVEPDFTLKEFKTTNFGNDFDLELANKVVEYSQKCPDMFL</sequence>
<gene>
    <name evidence="4" type="ORF">MAM1_0342d09846</name>
</gene>
<dbReference type="GO" id="GO:0003684">
    <property type="term" value="F:damaged DNA binding"/>
    <property type="evidence" value="ECO:0007669"/>
    <property type="project" value="TreeGrafter"/>
</dbReference>
<dbReference type="GO" id="GO:0006284">
    <property type="term" value="P:base-excision repair"/>
    <property type="evidence" value="ECO:0007669"/>
    <property type="project" value="TreeGrafter"/>
</dbReference>
<dbReference type="STRING" id="91626.A0A0C9N6U4"/>
<dbReference type="GO" id="GO:0006289">
    <property type="term" value="P:nucleotide-excision repair"/>
    <property type="evidence" value="ECO:0007669"/>
    <property type="project" value="TreeGrafter"/>
</dbReference>
<dbReference type="GO" id="GO:0035861">
    <property type="term" value="C:site of double-strand break"/>
    <property type="evidence" value="ECO:0007669"/>
    <property type="project" value="TreeGrafter"/>
</dbReference>
<accession>A0A0C9N6U4</accession>
<evidence type="ECO:0000313" key="4">
    <source>
        <dbReference type="EMBL" id="GAN10308.1"/>
    </source>
</evidence>